<dbReference type="InterPro" id="IPR041527">
    <property type="entry name" value="YhcG_N"/>
</dbReference>
<feature type="domain" description="YhcG N-terminal" evidence="2">
    <location>
        <begin position="32"/>
        <end position="166"/>
    </location>
</feature>
<dbReference type="EMBL" id="NIDE01000012">
    <property type="protein sequence ID" value="OWK38950.1"/>
    <property type="molecule type" value="Genomic_DNA"/>
</dbReference>
<dbReference type="InterPro" id="IPR053148">
    <property type="entry name" value="PD-DEXK-like_domain"/>
</dbReference>
<evidence type="ECO:0000259" key="1">
    <source>
        <dbReference type="Pfam" id="PF06250"/>
    </source>
</evidence>
<protein>
    <recommendedName>
        <fullName evidence="5">Cytoplasmic protein</fullName>
    </recommendedName>
</protein>
<evidence type="ECO:0000313" key="3">
    <source>
        <dbReference type="EMBL" id="OWK38950.1"/>
    </source>
</evidence>
<dbReference type="OrthoDB" id="9801263at2"/>
<dbReference type="AlphaFoldDB" id="A0A225DBJ2"/>
<dbReference type="Proteomes" id="UP000214646">
    <property type="component" value="Unassembled WGS sequence"/>
</dbReference>
<dbReference type="PANTHER" id="PTHR30547:SF0">
    <property type="entry name" value="BLR8175 PROTEIN"/>
    <property type="match status" value="1"/>
</dbReference>
<organism evidence="3 4">
    <name type="scientific">Fimbriiglobus ruber</name>
    <dbReference type="NCBI Taxonomy" id="1908690"/>
    <lineage>
        <taxon>Bacteria</taxon>
        <taxon>Pseudomonadati</taxon>
        <taxon>Planctomycetota</taxon>
        <taxon>Planctomycetia</taxon>
        <taxon>Gemmatales</taxon>
        <taxon>Gemmataceae</taxon>
        <taxon>Fimbriiglobus</taxon>
    </lineage>
</organism>
<proteinExistence type="predicted"/>
<dbReference type="Pfam" id="PF17761">
    <property type="entry name" value="DUF1016_N"/>
    <property type="match status" value="1"/>
</dbReference>
<sequence>MAKKKPTPKSTPPAKRATVQPAGYVELLDALKIRIRSSQIRAAVAVHRELVTLYWQIGRDILTRQEAEGWGAKVIDRLGRDLQAEFPGVAGFSPRNLKYMRAFAEAWTDEAIVQRVVAQIPWGHNITLLETLKDRKEREWYALATVEYGWSRPVLVHQIETGAFARQGKAITNFEKTLPPPQSDLAREALKDPYTFDFLELQTEHQERELETGLLAHIRKFLLELGAGFAFVGQQVHLEVGGQDFYLDLLFYHLKLRCYVVLDLKAKPFTPEFAGKMNFYLSAVDDLLRHPDDKPSIGIILCKSRNEVVAEYALRDLTKPVGVSSYVTKLVETLPAAFRDQLPNAKQLRDAIKEATSTIDPG</sequence>
<evidence type="ECO:0000259" key="2">
    <source>
        <dbReference type="Pfam" id="PF17761"/>
    </source>
</evidence>
<keyword evidence="4" id="KW-1185">Reference proteome</keyword>
<dbReference type="RefSeq" id="WP_088257192.1">
    <property type="nucleotide sequence ID" value="NZ_NIDE01000012.1"/>
</dbReference>
<dbReference type="InterPro" id="IPR009362">
    <property type="entry name" value="YhcG_C"/>
</dbReference>
<evidence type="ECO:0000313" key="4">
    <source>
        <dbReference type="Proteomes" id="UP000214646"/>
    </source>
</evidence>
<dbReference type="PANTHER" id="PTHR30547">
    <property type="entry name" value="UNCHARACTERIZED PROTEIN YHCG-RELATED"/>
    <property type="match status" value="1"/>
</dbReference>
<reference evidence="4" key="1">
    <citation type="submission" date="2017-06" db="EMBL/GenBank/DDBJ databases">
        <title>Genome analysis of Fimbriiglobus ruber SP5, the first member of the order Planctomycetales with confirmed chitinolytic capability.</title>
        <authorList>
            <person name="Ravin N.V."/>
            <person name="Rakitin A.L."/>
            <person name="Ivanova A.A."/>
            <person name="Beletsky A.V."/>
            <person name="Kulichevskaya I.S."/>
            <person name="Mardanov A.V."/>
            <person name="Dedysh S.N."/>
        </authorList>
    </citation>
    <scope>NUCLEOTIDE SEQUENCE [LARGE SCALE GENOMIC DNA]</scope>
    <source>
        <strain evidence="4">SP5</strain>
    </source>
</reference>
<dbReference type="Gene3D" id="3.40.1350.10">
    <property type="match status" value="1"/>
</dbReference>
<dbReference type="InterPro" id="IPR011856">
    <property type="entry name" value="tRNA_endonuc-like_dom_sf"/>
</dbReference>
<evidence type="ECO:0008006" key="5">
    <source>
        <dbReference type="Google" id="ProtNLM"/>
    </source>
</evidence>
<accession>A0A225DBJ2</accession>
<feature type="domain" description="YhcG PDDEXK nuclease" evidence="1">
    <location>
        <begin position="188"/>
        <end position="343"/>
    </location>
</feature>
<comment type="caution">
    <text evidence="3">The sequence shown here is derived from an EMBL/GenBank/DDBJ whole genome shotgun (WGS) entry which is preliminary data.</text>
</comment>
<name>A0A225DBJ2_9BACT</name>
<gene>
    <name evidence="3" type="ORF">FRUB_06326</name>
</gene>
<dbReference type="GO" id="GO:0003676">
    <property type="term" value="F:nucleic acid binding"/>
    <property type="evidence" value="ECO:0007669"/>
    <property type="project" value="InterPro"/>
</dbReference>
<dbReference type="Pfam" id="PF06250">
    <property type="entry name" value="YhcG_C"/>
    <property type="match status" value="1"/>
</dbReference>